<feature type="compositionally biased region" description="Basic and acidic residues" evidence="5">
    <location>
        <begin position="431"/>
        <end position="443"/>
    </location>
</feature>
<dbReference type="GO" id="GO:0004386">
    <property type="term" value="F:helicase activity"/>
    <property type="evidence" value="ECO:0007669"/>
    <property type="project" value="UniProtKB-KW"/>
</dbReference>
<feature type="compositionally biased region" description="Polar residues" evidence="5">
    <location>
        <begin position="791"/>
        <end position="802"/>
    </location>
</feature>
<evidence type="ECO:0000313" key="8">
    <source>
        <dbReference type="EMBL" id="KNC75769.1"/>
    </source>
</evidence>
<dbReference type="SUPFAM" id="SSF52540">
    <property type="entry name" value="P-loop containing nucleoside triphosphate hydrolases"/>
    <property type="match status" value="1"/>
</dbReference>
<dbReference type="Pfam" id="PF13087">
    <property type="entry name" value="AAA_12"/>
    <property type="match status" value="1"/>
</dbReference>
<evidence type="ECO:0000256" key="4">
    <source>
        <dbReference type="ARBA" id="ARBA00022840"/>
    </source>
</evidence>
<dbReference type="PANTHER" id="PTHR10887">
    <property type="entry name" value="DNA2/NAM7 HELICASE FAMILY"/>
    <property type="match status" value="1"/>
</dbReference>
<evidence type="ECO:0000259" key="6">
    <source>
        <dbReference type="Pfam" id="PF13086"/>
    </source>
</evidence>
<feature type="compositionally biased region" description="Polar residues" evidence="5">
    <location>
        <begin position="758"/>
        <end position="773"/>
    </location>
</feature>
<dbReference type="InterPro" id="IPR047187">
    <property type="entry name" value="SF1_C_Upf1"/>
</dbReference>
<feature type="compositionally biased region" description="Basic and acidic residues" evidence="5">
    <location>
        <begin position="542"/>
        <end position="580"/>
    </location>
</feature>
<feature type="domain" description="DNA2/NAM7 helicase helicase" evidence="6">
    <location>
        <begin position="18"/>
        <end position="109"/>
    </location>
</feature>
<dbReference type="InterPro" id="IPR027417">
    <property type="entry name" value="P-loop_NTPase"/>
</dbReference>
<dbReference type="InterPro" id="IPR045055">
    <property type="entry name" value="DNA2/NAM7-like"/>
</dbReference>
<reference evidence="8 9" key="1">
    <citation type="submission" date="2011-02" db="EMBL/GenBank/DDBJ databases">
        <title>The Genome Sequence of Sphaeroforma arctica JP610.</title>
        <authorList>
            <consortium name="The Broad Institute Genome Sequencing Platform"/>
            <person name="Russ C."/>
            <person name="Cuomo C."/>
            <person name="Young S.K."/>
            <person name="Zeng Q."/>
            <person name="Gargeya S."/>
            <person name="Alvarado L."/>
            <person name="Berlin A."/>
            <person name="Chapman S.B."/>
            <person name="Chen Z."/>
            <person name="Freedman E."/>
            <person name="Gellesch M."/>
            <person name="Goldberg J."/>
            <person name="Griggs A."/>
            <person name="Gujja S."/>
            <person name="Heilman E."/>
            <person name="Heiman D."/>
            <person name="Howarth C."/>
            <person name="Mehta T."/>
            <person name="Neiman D."/>
            <person name="Pearson M."/>
            <person name="Roberts A."/>
            <person name="Saif S."/>
            <person name="Shea T."/>
            <person name="Shenoy N."/>
            <person name="Sisk P."/>
            <person name="Stolte C."/>
            <person name="Sykes S."/>
            <person name="White J."/>
            <person name="Yandava C."/>
            <person name="Burger G."/>
            <person name="Gray M.W."/>
            <person name="Holland P.W.H."/>
            <person name="King N."/>
            <person name="Lang F.B.F."/>
            <person name="Roger A.J."/>
            <person name="Ruiz-Trillo I."/>
            <person name="Haas B."/>
            <person name="Nusbaum C."/>
            <person name="Birren B."/>
        </authorList>
    </citation>
    <scope>NUCLEOTIDE SEQUENCE [LARGE SCALE GENOMIC DNA]</scope>
    <source>
        <strain evidence="8 9">JP610</strain>
    </source>
</reference>
<dbReference type="Proteomes" id="UP000054560">
    <property type="component" value="Unassembled WGS sequence"/>
</dbReference>
<evidence type="ECO:0000256" key="3">
    <source>
        <dbReference type="ARBA" id="ARBA00022806"/>
    </source>
</evidence>
<name>A0A0L0FG68_9EUKA</name>
<evidence type="ECO:0000256" key="1">
    <source>
        <dbReference type="ARBA" id="ARBA00022741"/>
    </source>
</evidence>
<sequence>MVELNRAMLGAKTSYLTAKKALETMNKDFNRLREQERKNILEGAEIIATTLNGSGNQAYVRAGIDIGFTVIDEAAQSTELDVLIALQHNGRKCVMVGDPNQLPATVQSQVSKDLGYDRSMFRRMQLYFMQQPDNIKSPVELLTVQYRMHPEIAAFPSKHFYNGQLRDHHTTFNMPETPVYQHVFGPYMFANVKGMEERSHGSYINQQEAVEALALFIWVCLSCKATGFSGRVGIVTPYSAQKKLIRQKFCSFFSGDSILSHVEIDSVDSYQGREKDIIILSCVRASHSGNIGFLNDVRRLNVALTRAKHCMWVLGNAELLSRDKDSYVFKELADDARERNIMRDDSPWTPYSDSRKHKPPANAMKLDAQIGLALPKATSGYRAMAYESSNMDVDAIPPRLQDRVDRGSVERVREALPPSLQDRVGPSSVDRAGRDSTADERKGSGLGGGGEERTTMVSAVQAKYSQPADRNRHSSAHGVGPSSRGQDSRDRTKTPDIRDTHLSRKRDSHAPDAPDRRARGGSGGRSSRGSSNEIRGHTAKRTRGEEADGNQDRKHARTDTGRRRDEDRSTNTAKHLDKQQNPKAKAKGSGSADGNEMEEGEIDETHTGAGKGKGKEGVARTTSQRDHSHTREDSSARARDRRGSRDSRGSRDDARATTGDGEHAKQLKRSHSQDTKDYANDRVTQLRQEGGRDSRAQPLTQNDGTGFKQSKGQMNNVKHPSNSTKQPMKQSKGQMNNAKHPSNSTKQPMKQSKEQKNNVKQATNNTKQPNSNRLVRESVPNYRQEGDQHPSSRTYVYTNQPGNCKPHSKHPGPQGGPKAAPEGKESFRKGSRVDTVGGSSGERGSSANESANADRQLGEALRENRPKKKPRQAKKSTPPSFLDELLGSMKNDYKNPGGKRQVGRDHI</sequence>
<dbReference type="AlphaFoldDB" id="A0A0L0FG68"/>
<gene>
    <name evidence="8" type="ORF">SARC_11712</name>
</gene>
<keyword evidence="2" id="KW-0378">Hydrolase</keyword>
<dbReference type="GO" id="GO:0005694">
    <property type="term" value="C:chromosome"/>
    <property type="evidence" value="ECO:0007669"/>
    <property type="project" value="UniProtKB-ARBA"/>
</dbReference>
<dbReference type="GO" id="GO:0005524">
    <property type="term" value="F:ATP binding"/>
    <property type="evidence" value="ECO:0007669"/>
    <property type="project" value="UniProtKB-KW"/>
</dbReference>
<feature type="compositionally biased region" description="Basic and acidic residues" evidence="5">
    <location>
        <begin position="400"/>
        <end position="414"/>
    </location>
</feature>
<keyword evidence="1" id="KW-0547">Nucleotide-binding</keyword>
<accession>A0A0L0FG68</accession>
<protein>
    <recommendedName>
        <fullName evidence="10">DNA2/NAM7 helicase-like C-terminal domain-containing protein</fullName>
    </recommendedName>
</protein>
<feature type="compositionally biased region" description="Basic and acidic residues" evidence="5">
    <location>
        <begin position="486"/>
        <end position="502"/>
    </location>
</feature>
<keyword evidence="4" id="KW-0067">ATP-binding</keyword>
<evidence type="ECO:0000313" key="9">
    <source>
        <dbReference type="Proteomes" id="UP000054560"/>
    </source>
</evidence>
<evidence type="ECO:0000256" key="2">
    <source>
        <dbReference type="ARBA" id="ARBA00022801"/>
    </source>
</evidence>
<feature type="compositionally biased region" description="Basic residues" evidence="5">
    <location>
        <begin position="865"/>
        <end position="874"/>
    </location>
</feature>
<evidence type="ECO:0000256" key="5">
    <source>
        <dbReference type="SAM" id="MobiDB-lite"/>
    </source>
</evidence>
<dbReference type="OrthoDB" id="6513042at2759"/>
<dbReference type="Gene3D" id="3.40.50.300">
    <property type="entry name" value="P-loop containing nucleotide triphosphate hydrolases"/>
    <property type="match status" value="2"/>
</dbReference>
<feature type="compositionally biased region" description="Basic and acidic residues" evidence="5">
    <location>
        <begin position="508"/>
        <end position="518"/>
    </location>
</feature>
<dbReference type="GeneID" id="25912216"/>
<dbReference type="RefSeq" id="XP_014149671.1">
    <property type="nucleotide sequence ID" value="XM_014294196.1"/>
</dbReference>
<keyword evidence="9" id="KW-1185">Reference proteome</keyword>
<dbReference type="STRING" id="667725.A0A0L0FG68"/>
<dbReference type="CDD" id="cd18808">
    <property type="entry name" value="SF1_C_Upf1"/>
    <property type="match status" value="1"/>
</dbReference>
<feature type="region of interest" description="Disordered" evidence="5">
    <location>
        <begin position="397"/>
        <end position="907"/>
    </location>
</feature>
<feature type="compositionally biased region" description="Basic and acidic residues" evidence="5">
    <location>
        <begin position="821"/>
        <end position="832"/>
    </location>
</feature>
<dbReference type="GO" id="GO:0016787">
    <property type="term" value="F:hydrolase activity"/>
    <property type="evidence" value="ECO:0007669"/>
    <property type="project" value="UniProtKB-KW"/>
</dbReference>
<dbReference type="PANTHER" id="PTHR10887:SF495">
    <property type="entry name" value="HELICASE SENATAXIN ISOFORM X1-RELATED"/>
    <property type="match status" value="1"/>
</dbReference>
<dbReference type="EMBL" id="KQ243432">
    <property type="protein sequence ID" value="KNC75769.1"/>
    <property type="molecule type" value="Genomic_DNA"/>
</dbReference>
<evidence type="ECO:0008006" key="10">
    <source>
        <dbReference type="Google" id="ProtNLM"/>
    </source>
</evidence>
<evidence type="ECO:0000259" key="7">
    <source>
        <dbReference type="Pfam" id="PF13087"/>
    </source>
</evidence>
<dbReference type="InterPro" id="IPR041679">
    <property type="entry name" value="DNA2/NAM7-like_C"/>
</dbReference>
<proteinExistence type="predicted"/>
<dbReference type="eggNOG" id="KOG1801">
    <property type="taxonomic scope" value="Eukaryota"/>
</dbReference>
<feature type="compositionally biased region" description="Polar residues" evidence="5">
    <location>
        <begin position="697"/>
        <end position="750"/>
    </location>
</feature>
<dbReference type="InterPro" id="IPR041677">
    <property type="entry name" value="DNA2/NAM7_AAA_11"/>
</dbReference>
<feature type="domain" description="DNA2/NAM7 helicase-like C-terminal" evidence="7">
    <location>
        <begin position="116"/>
        <end position="317"/>
    </location>
</feature>
<feature type="compositionally biased region" description="Polar residues" evidence="5">
    <location>
        <begin position="842"/>
        <end position="853"/>
    </location>
</feature>
<dbReference type="Pfam" id="PF13086">
    <property type="entry name" value="AAA_11"/>
    <property type="match status" value="1"/>
</dbReference>
<organism evidence="8 9">
    <name type="scientific">Sphaeroforma arctica JP610</name>
    <dbReference type="NCBI Taxonomy" id="667725"/>
    <lineage>
        <taxon>Eukaryota</taxon>
        <taxon>Ichthyosporea</taxon>
        <taxon>Ichthyophonida</taxon>
        <taxon>Sphaeroforma</taxon>
    </lineage>
</organism>
<keyword evidence="3" id="KW-0347">Helicase</keyword>
<dbReference type="FunFam" id="3.40.50.300:FF:000326">
    <property type="entry name" value="P-loop containing nucleoside triphosphate hydrolase"/>
    <property type="match status" value="1"/>
</dbReference>
<feature type="compositionally biased region" description="Basic and acidic residues" evidence="5">
    <location>
        <begin position="613"/>
        <end position="680"/>
    </location>
</feature>